<keyword evidence="2" id="KW-0378">Hydrolase</keyword>
<dbReference type="SUPFAM" id="SSF56281">
    <property type="entry name" value="Metallo-hydrolase/oxidoreductase"/>
    <property type="match status" value="1"/>
</dbReference>
<dbReference type="EMBL" id="CP027792">
    <property type="protein sequence ID" value="AVP56838.1"/>
    <property type="molecule type" value="Genomic_DNA"/>
</dbReference>
<protein>
    <submittedName>
        <fullName evidence="2">MBL fold metallo-hydrolase</fullName>
    </submittedName>
</protein>
<keyword evidence="3" id="KW-1185">Reference proteome</keyword>
<reference evidence="3" key="1">
    <citation type="submission" date="2018-03" db="EMBL/GenBank/DDBJ databases">
        <title>Genome sequencing of Melaminivora sp. strain SC2-7.</title>
        <authorList>
            <person name="Kim S.-J."/>
            <person name="Heo J."/>
            <person name="Ahn J.-H."/>
            <person name="Kwon S.-W."/>
        </authorList>
    </citation>
    <scope>NUCLEOTIDE SEQUENCE [LARGE SCALE GENOMIC DNA]</scope>
    <source>
        <strain evidence="3">SC2-7</strain>
    </source>
</reference>
<sequence length="308" mass="33044">MTLTPPALPPEITVFERGWLSANNILFDGPGGAALIDSGYCTHAAQTVALVAASLQGRPLALLANTHLHSDHCGGNAALQQRWPQLRTLIPPGQLQHVRQWDPVALSYVPTGQECPPFRADGVLQPGQSIALGGREWSIHAAPGHDPHAVLLFEPQARLLISGDALWENGFGVVFPEIEGEGAFAEVGATLDVIEQLAPVTVIPGHGSVFGDVPAALQRARARLAAFVAEPLKHARYAAKVLLKYKLLEWQSLPLEQALDWLDGTPYFGALHQRYFAGRSAREWAAALVDELVASGAARLEDGQLTNV</sequence>
<evidence type="ECO:0000313" key="2">
    <source>
        <dbReference type="EMBL" id="AVP56838.1"/>
    </source>
</evidence>
<gene>
    <name evidence="2" type="ORF">C7H73_03570</name>
</gene>
<accession>A0A2P1NID9</accession>
<dbReference type="OrthoDB" id="2971563at2"/>
<dbReference type="CDD" id="cd06262">
    <property type="entry name" value="metallo-hydrolase-like_MBL-fold"/>
    <property type="match status" value="1"/>
</dbReference>
<dbReference type="Gene3D" id="3.60.15.10">
    <property type="entry name" value="Ribonuclease Z/Hydroxyacylglutathione hydrolase-like"/>
    <property type="match status" value="1"/>
</dbReference>
<dbReference type="InterPro" id="IPR036866">
    <property type="entry name" value="RibonucZ/Hydroxyglut_hydro"/>
</dbReference>
<dbReference type="Pfam" id="PF00753">
    <property type="entry name" value="Lactamase_B"/>
    <property type="match status" value="1"/>
</dbReference>
<feature type="domain" description="Metallo-beta-lactamase" evidence="1">
    <location>
        <begin position="21"/>
        <end position="206"/>
    </location>
</feature>
<name>A0A2P1NID9_9BURK</name>
<dbReference type="SMART" id="SM00849">
    <property type="entry name" value="Lactamase_B"/>
    <property type="match status" value="1"/>
</dbReference>
<dbReference type="InterPro" id="IPR050855">
    <property type="entry name" value="NDM-1-like"/>
</dbReference>
<dbReference type="Proteomes" id="UP000241829">
    <property type="component" value="Chromosome"/>
</dbReference>
<dbReference type="GO" id="GO:0016787">
    <property type="term" value="F:hydrolase activity"/>
    <property type="evidence" value="ECO:0007669"/>
    <property type="project" value="UniProtKB-KW"/>
</dbReference>
<dbReference type="PANTHER" id="PTHR42951">
    <property type="entry name" value="METALLO-BETA-LACTAMASE DOMAIN-CONTAINING"/>
    <property type="match status" value="1"/>
</dbReference>
<evidence type="ECO:0000259" key="1">
    <source>
        <dbReference type="SMART" id="SM00849"/>
    </source>
</evidence>
<dbReference type="AlphaFoldDB" id="A0A2P1NID9"/>
<dbReference type="InterPro" id="IPR001279">
    <property type="entry name" value="Metallo-B-lactamas"/>
</dbReference>
<organism evidence="2 3">
    <name type="scientific">Pulveribacter suum</name>
    <dbReference type="NCBI Taxonomy" id="2116657"/>
    <lineage>
        <taxon>Bacteria</taxon>
        <taxon>Pseudomonadati</taxon>
        <taxon>Pseudomonadota</taxon>
        <taxon>Betaproteobacteria</taxon>
        <taxon>Burkholderiales</taxon>
        <taxon>Comamonadaceae</taxon>
        <taxon>Pulveribacter</taxon>
    </lineage>
</organism>
<dbReference type="RefSeq" id="WP_106845395.1">
    <property type="nucleotide sequence ID" value="NZ_CP027792.1"/>
</dbReference>
<evidence type="ECO:0000313" key="3">
    <source>
        <dbReference type="Proteomes" id="UP000241829"/>
    </source>
</evidence>
<proteinExistence type="predicted"/>
<dbReference type="KEGG" id="melm:C7H73_03570"/>